<name>A0A1G8IQG0_9GAMM</name>
<organism evidence="2 3">
    <name type="scientific">Phytopseudomonas flavescens</name>
    <dbReference type="NCBI Taxonomy" id="29435"/>
    <lineage>
        <taxon>Bacteria</taxon>
        <taxon>Pseudomonadati</taxon>
        <taxon>Pseudomonadota</taxon>
        <taxon>Gammaproteobacteria</taxon>
        <taxon>Pseudomonadales</taxon>
        <taxon>Pseudomonadaceae</taxon>
        <taxon>Phytopseudomonas</taxon>
    </lineage>
</organism>
<evidence type="ECO:0000313" key="2">
    <source>
        <dbReference type="EMBL" id="SDI21007.1"/>
    </source>
</evidence>
<gene>
    <name evidence="2" type="ORF">SAMN05216588_1137</name>
</gene>
<dbReference type="CDD" id="cd02440">
    <property type="entry name" value="AdoMet_MTases"/>
    <property type="match status" value="1"/>
</dbReference>
<dbReference type="Proteomes" id="UP000198606">
    <property type="component" value="Unassembled WGS sequence"/>
</dbReference>
<proteinExistence type="predicted"/>
<dbReference type="RefSeq" id="WP_084307389.1">
    <property type="nucleotide sequence ID" value="NZ_FNDG01000013.1"/>
</dbReference>
<dbReference type="AlphaFoldDB" id="A0A1G8IQG0"/>
<reference evidence="2 3" key="1">
    <citation type="submission" date="2016-10" db="EMBL/GenBank/DDBJ databases">
        <authorList>
            <person name="de Groot N.N."/>
        </authorList>
    </citation>
    <scope>NUCLEOTIDE SEQUENCE [LARGE SCALE GENOMIC DNA]</scope>
    <source>
        <strain evidence="2 3">LMG 18387</strain>
    </source>
</reference>
<dbReference type="STRING" id="29435.SAMN05216588_1137"/>
<dbReference type="Pfam" id="PF13649">
    <property type="entry name" value="Methyltransf_25"/>
    <property type="match status" value="1"/>
</dbReference>
<evidence type="ECO:0000259" key="1">
    <source>
        <dbReference type="Pfam" id="PF13649"/>
    </source>
</evidence>
<keyword evidence="2" id="KW-0489">Methyltransferase</keyword>
<sequence>MASENNATRTSTAYSSTSVNRALNFNRDYFRLRDYYETWSTDYDNDVSEENYCGPLVISDLLTSLLGNAGTDNRHLRSALRIMDACCGTGLVGKQLTQRGFSTIEGCDLSPAMTQLARQTQAYGALYGGVDLTEHNTLIADDWYDATLCCGAFIEGHLPIEAIHELIRMTAPGGLLLFSTRCTFYEAENFADLLDSLVAAKKLSPLPSLMNAPYLDEVQAHYLAFSIAR</sequence>
<protein>
    <submittedName>
        <fullName evidence="2">Methyltransferase domain-containing protein</fullName>
    </submittedName>
</protein>
<accession>A0A1G8IQG0</accession>
<dbReference type="SUPFAM" id="SSF53335">
    <property type="entry name" value="S-adenosyl-L-methionine-dependent methyltransferases"/>
    <property type="match status" value="1"/>
</dbReference>
<dbReference type="InterPro" id="IPR029063">
    <property type="entry name" value="SAM-dependent_MTases_sf"/>
</dbReference>
<dbReference type="InterPro" id="IPR041698">
    <property type="entry name" value="Methyltransf_25"/>
</dbReference>
<dbReference type="EMBL" id="FNDG01000013">
    <property type="protein sequence ID" value="SDI21007.1"/>
    <property type="molecule type" value="Genomic_DNA"/>
</dbReference>
<keyword evidence="2" id="KW-0808">Transferase</keyword>
<dbReference type="Gene3D" id="3.40.50.150">
    <property type="entry name" value="Vaccinia Virus protein VP39"/>
    <property type="match status" value="1"/>
</dbReference>
<dbReference type="GO" id="GO:0032259">
    <property type="term" value="P:methylation"/>
    <property type="evidence" value="ECO:0007669"/>
    <property type="project" value="UniProtKB-KW"/>
</dbReference>
<feature type="domain" description="Methyltransferase" evidence="1">
    <location>
        <begin position="82"/>
        <end position="174"/>
    </location>
</feature>
<dbReference type="GO" id="GO:0008168">
    <property type="term" value="F:methyltransferase activity"/>
    <property type="evidence" value="ECO:0007669"/>
    <property type="project" value="UniProtKB-KW"/>
</dbReference>
<evidence type="ECO:0000313" key="3">
    <source>
        <dbReference type="Proteomes" id="UP000198606"/>
    </source>
</evidence>